<name>A0A1H3IWC6_9EURY</name>
<keyword evidence="2" id="KW-1185">Reference proteome</keyword>
<dbReference type="AlphaFoldDB" id="A0A1H3IWC6"/>
<dbReference type="Proteomes" id="UP000199170">
    <property type="component" value="Unassembled WGS sequence"/>
</dbReference>
<reference evidence="2" key="1">
    <citation type="submission" date="2016-10" db="EMBL/GenBank/DDBJ databases">
        <authorList>
            <person name="Varghese N."/>
            <person name="Submissions S."/>
        </authorList>
    </citation>
    <scope>NUCLEOTIDE SEQUENCE [LARGE SCALE GENOMIC DNA]</scope>
    <source>
        <strain evidence="2">CGMCC 1.10118</strain>
    </source>
</reference>
<evidence type="ECO:0000313" key="1">
    <source>
        <dbReference type="EMBL" id="SDY32063.1"/>
    </source>
</evidence>
<dbReference type="STRING" id="660517.SAMN04487946_11137"/>
<evidence type="ECO:0000313" key="2">
    <source>
        <dbReference type="Proteomes" id="UP000199170"/>
    </source>
</evidence>
<dbReference type="EMBL" id="FNPB01000011">
    <property type="protein sequence ID" value="SDY32063.1"/>
    <property type="molecule type" value="Genomic_DNA"/>
</dbReference>
<sequence length="176" mass="19848">MSVVLQSEANRRQALRELFQALEDNATPPRGLAQTKSGVVAAIGPAPMTTRAWFLERYPHLKASEETAEAQVYRAYCFDPTHTRKPTTDPRDHIQGNFVDDQLVTCQVFVLDLPATNFENCTRLDAILRIASEQFTPIIRDGQRVLEKTIVGSARDVHALYQRTRYQPACDPSTDM</sequence>
<organism evidence="1 2">
    <name type="scientific">Halobellus clavatus</name>
    <dbReference type="NCBI Taxonomy" id="660517"/>
    <lineage>
        <taxon>Archaea</taxon>
        <taxon>Methanobacteriati</taxon>
        <taxon>Methanobacteriota</taxon>
        <taxon>Stenosarchaea group</taxon>
        <taxon>Halobacteria</taxon>
        <taxon>Halobacteriales</taxon>
        <taxon>Haloferacaceae</taxon>
        <taxon>Halobellus</taxon>
    </lineage>
</organism>
<proteinExistence type="predicted"/>
<gene>
    <name evidence="1" type="ORF">SAMN04487946_11137</name>
</gene>
<protein>
    <submittedName>
        <fullName evidence="1">Uncharacterized protein</fullName>
    </submittedName>
</protein>
<accession>A0A1H3IWC6</accession>